<reference evidence="7 8" key="1">
    <citation type="submission" date="2023-12" db="EMBL/GenBank/DDBJ databases">
        <title>N/s.</title>
        <authorList>
            <person name="Dale J."/>
        </authorList>
    </citation>
    <scope>NUCLEOTIDE SEQUENCE [LARGE SCALE GENOMIC DNA]</scope>
    <source>
        <strain evidence="7 8">2023EL-01226</strain>
    </source>
</reference>
<dbReference type="SUPFAM" id="SSF54862">
    <property type="entry name" value="4Fe-4S ferredoxins"/>
    <property type="match status" value="1"/>
</dbReference>
<dbReference type="PROSITE" id="PS51379">
    <property type="entry name" value="4FE4S_FER_2"/>
    <property type="match status" value="2"/>
</dbReference>
<evidence type="ECO:0000256" key="1">
    <source>
        <dbReference type="ARBA" id="ARBA00022485"/>
    </source>
</evidence>
<evidence type="ECO:0000256" key="3">
    <source>
        <dbReference type="ARBA" id="ARBA00022737"/>
    </source>
</evidence>
<accession>A0ABU5LYR1</accession>
<keyword evidence="4" id="KW-0408">Iron</keyword>
<dbReference type="PROSITE" id="PS00198">
    <property type="entry name" value="4FE4S_FER_1"/>
    <property type="match status" value="1"/>
</dbReference>
<feature type="domain" description="4Fe-4S ferredoxin-type" evidence="6">
    <location>
        <begin position="2"/>
        <end position="22"/>
    </location>
</feature>
<evidence type="ECO:0000259" key="6">
    <source>
        <dbReference type="PROSITE" id="PS51379"/>
    </source>
</evidence>
<evidence type="ECO:0000256" key="5">
    <source>
        <dbReference type="ARBA" id="ARBA00023014"/>
    </source>
</evidence>
<feature type="domain" description="4Fe-4S ferredoxin-type" evidence="6">
    <location>
        <begin position="80"/>
        <end position="109"/>
    </location>
</feature>
<sequence>MNRFIIADSAKCIGCRTCEVACVVSHQANQDCAALSPKAFSARIWVVKSGSFTTAVTCHHCEDAPCANVCPVGAISRVSGAVYVEQSLCIGCKSCMLACPYGAMSVLMTDDGVQALKCDLCGHREDGPACVAACPTQALYCMTSAELERLSGERRRRTALAI</sequence>
<dbReference type="RefSeq" id="WP_047663574.1">
    <property type="nucleotide sequence ID" value="NZ_CP026047.1"/>
</dbReference>
<evidence type="ECO:0000256" key="4">
    <source>
        <dbReference type="ARBA" id="ARBA00023004"/>
    </source>
</evidence>
<dbReference type="GeneID" id="57427809"/>
<dbReference type="Proteomes" id="UP001293169">
    <property type="component" value="Unassembled WGS sequence"/>
</dbReference>
<gene>
    <name evidence="7" type="ORF">U5E74_04420</name>
</gene>
<name>A0ABU5LYR1_RAOPL</name>
<dbReference type="InterPro" id="IPR017900">
    <property type="entry name" value="4Fe4S_Fe_S_CS"/>
</dbReference>
<dbReference type="PANTHER" id="PTHR42859:SF17">
    <property type="entry name" value="ELECTRON TRANSPORT PROTEIN HYDN-RELATED"/>
    <property type="match status" value="1"/>
</dbReference>
<dbReference type="Pfam" id="PF13247">
    <property type="entry name" value="Fer4_11"/>
    <property type="match status" value="1"/>
</dbReference>
<dbReference type="CDD" id="cd10554">
    <property type="entry name" value="HycB_like"/>
    <property type="match status" value="1"/>
</dbReference>
<keyword evidence="5" id="KW-0411">Iron-sulfur</keyword>
<keyword evidence="3" id="KW-0677">Repeat</keyword>
<dbReference type="EMBL" id="JAXUDK010000002">
    <property type="protein sequence ID" value="MDZ7464911.1"/>
    <property type="molecule type" value="Genomic_DNA"/>
</dbReference>
<keyword evidence="2" id="KW-0479">Metal-binding</keyword>
<keyword evidence="1" id="KW-0004">4Fe-4S</keyword>
<dbReference type="PANTHER" id="PTHR42859">
    <property type="entry name" value="OXIDOREDUCTASE"/>
    <property type="match status" value="1"/>
</dbReference>
<keyword evidence="8" id="KW-1185">Reference proteome</keyword>
<dbReference type="Gene3D" id="3.30.70.20">
    <property type="match status" value="2"/>
</dbReference>
<evidence type="ECO:0000313" key="8">
    <source>
        <dbReference type="Proteomes" id="UP001293169"/>
    </source>
</evidence>
<evidence type="ECO:0000313" key="7">
    <source>
        <dbReference type="EMBL" id="MDZ7464911.1"/>
    </source>
</evidence>
<protein>
    <submittedName>
        <fullName evidence="7">4Fe-4S dicluster domain-containing protein</fullName>
    </submittedName>
</protein>
<organism evidence="7 8">
    <name type="scientific">Raoultella planticola</name>
    <name type="common">Klebsiella planticola</name>
    <dbReference type="NCBI Taxonomy" id="575"/>
    <lineage>
        <taxon>Bacteria</taxon>
        <taxon>Pseudomonadati</taxon>
        <taxon>Pseudomonadota</taxon>
        <taxon>Gammaproteobacteria</taxon>
        <taxon>Enterobacterales</taxon>
        <taxon>Enterobacteriaceae</taxon>
        <taxon>Klebsiella/Raoultella group</taxon>
        <taxon>Raoultella</taxon>
    </lineage>
</organism>
<proteinExistence type="predicted"/>
<comment type="caution">
    <text evidence="7">The sequence shown here is derived from an EMBL/GenBank/DDBJ whole genome shotgun (WGS) entry which is preliminary data.</text>
</comment>
<evidence type="ECO:0000256" key="2">
    <source>
        <dbReference type="ARBA" id="ARBA00022723"/>
    </source>
</evidence>
<dbReference type="InterPro" id="IPR017896">
    <property type="entry name" value="4Fe4S_Fe-S-bd"/>
</dbReference>
<dbReference type="Pfam" id="PF12800">
    <property type="entry name" value="Fer4_4"/>
    <property type="match status" value="1"/>
</dbReference>
<dbReference type="InterPro" id="IPR050294">
    <property type="entry name" value="RnfB_subfamily"/>
</dbReference>